<dbReference type="EMBL" id="JAGEMI010000001">
    <property type="protein sequence ID" value="MBO1864961.1"/>
    <property type="molecule type" value="Genomic_DNA"/>
</dbReference>
<proteinExistence type="predicted"/>
<reference evidence="1" key="1">
    <citation type="submission" date="2021-03" db="EMBL/GenBank/DDBJ databases">
        <title>Whole Genome Sequence of Bradyrhizobium sp. Strain 144S4.</title>
        <authorList>
            <person name="Bromfield E.S.P."/>
            <person name="Cloutier S."/>
        </authorList>
    </citation>
    <scope>NUCLEOTIDE SEQUENCE [LARGE SCALE GENOMIC DNA]</scope>
    <source>
        <strain evidence="1">144S4</strain>
    </source>
</reference>
<dbReference type="EMBL" id="CP086136">
    <property type="protein sequence ID" value="UEM08594.1"/>
    <property type="molecule type" value="Genomic_DNA"/>
</dbReference>
<accession>A0A939M845</accession>
<dbReference type="PROSITE" id="PS51257">
    <property type="entry name" value="PROKAR_LIPOPROTEIN"/>
    <property type="match status" value="1"/>
</dbReference>
<evidence type="ECO:0000313" key="3">
    <source>
        <dbReference type="Proteomes" id="UP000664702"/>
    </source>
</evidence>
<evidence type="ECO:0000313" key="1">
    <source>
        <dbReference type="EMBL" id="MBO1864961.1"/>
    </source>
</evidence>
<evidence type="ECO:0000313" key="2">
    <source>
        <dbReference type="EMBL" id="UEM08594.1"/>
    </source>
</evidence>
<dbReference type="KEGG" id="bban:J4G43_027950"/>
<dbReference type="AlphaFoldDB" id="A0A939M845"/>
<dbReference type="RefSeq" id="WP_028151859.1">
    <property type="nucleotide sequence ID" value="NZ_CP086136.1"/>
</dbReference>
<name>A0A939M845_9BRAD</name>
<protein>
    <submittedName>
        <fullName evidence="1">Uncharacterized protein</fullName>
    </submittedName>
</protein>
<reference evidence="2 3" key="2">
    <citation type="journal article" date="2022" name="Int. J. Syst. Evol. Microbiol.">
        <title>Strains of Bradyrhizobium barranii sp. nov. associated with legumes native to Canada are symbionts of soybeans and belong to different subspecies (subsp. barranii subsp. nov. and subsp. apii subsp. nov.) and symbiovars (sv. glycinearum and sv. septentrionale).</title>
        <authorList>
            <person name="Bromfield E.S.P."/>
            <person name="Cloutier S."/>
            <person name="Wasai-Hara S."/>
            <person name="Minamisawa K."/>
        </authorList>
    </citation>
    <scope>NUCLEOTIDE SEQUENCE [LARGE SCALE GENOMIC DNA]</scope>
    <source>
        <strain evidence="2 3">144S4</strain>
    </source>
</reference>
<organism evidence="1">
    <name type="scientific">Bradyrhizobium barranii subsp. barranii</name>
    <dbReference type="NCBI Taxonomy" id="2823807"/>
    <lineage>
        <taxon>Bacteria</taxon>
        <taxon>Pseudomonadati</taxon>
        <taxon>Pseudomonadota</taxon>
        <taxon>Alphaproteobacteria</taxon>
        <taxon>Hyphomicrobiales</taxon>
        <taxon>Nitrobacteraceae</taxon>
        <taxon>Bradyrhizobium</taxon>
        <taxon>Bradyrhizobium barranii</taxon>
    </lineage>
</organism>
<gene>
    <name evidence="2" type="ORF">J4G43_027950</name>
    <name evidence="1" type="ORF">J4G43_29940</name>
</gene>
<sequence>MIGLIRAVATATALLAFAVVLSGCAGTRLGDMISAVQGYTITQGQIDTARATYNGTVLAPLHRYAVLPRCGPGKSFSISVPCHDKAMLKKLSDADLVVAKAFDDTQDMVTSGNTSGSVAAYKSLNTAIDVVKGLLAASGAAML</sequence>
<dbReference type="Proteomes" id="UP000664702">
    <property type="component" value="Chromosome"/>
</dbReference>